<name>A0A0L9VA22_PHAAN</name>
<dbReference type="Gramene" id="KOM51853">
    <property type="protein sequence ID" value="KOM51853"/>
    <property type="gene ID" value="LR48_Vigan09g051200"/>
</dbReference>
<evidence type="ECO:0000313" key="2">
    <source>
        <dbReference type="EMBL" id="KOM51853.1"/>
    </source>
</evidence>
<dbReference type="Proteomes" id="UP000053144">
    <property type="component" value="Chromosome 9"/>
</dbReference>
<reference evidence="3" key="1">
    <citation type="journal article" date="2015" name="Proc. Natl. Acad. Sci. U.S.A.">
        <title>Genome sequencing of adzuki bean (Vigna angularis) provides insight into high starch and low fat accumulation and domestication.</title>
        <authorList>
            <person name="Yang K."/>
            <person name="Tian Z."/>
            <person name="Chen C."/>
            <person name="Luo L."/>
            <person name="Zhao B."/>
            <person name="Wang Z."/>
            <person name="Yu L."/>
            <person name="Li Y."/>
            <person name="Sun Y."/>
            <person name="Li W."/>
            <person name="Chen Y."/>
            <person name="Li Y."/>
            <person name="Zhang Y."/>
            <person name="Ai D."/>
            <person name="Zhao J."/>
            <person name="Shang C."/>
            <person name="Ma Y."/>
            <person name="Wu B."/>
            <person name="Wang M."/>
            <person name="Gao L."/>
            <person name="Sun D."/>
            <person name="Zhang P."/>
            <person name="Guo F."/>
            <person name="Wang W."/>
            <person name="Li Y."/>
            <person name="Wang J."/>
            <person name="Varshney R.K."/>
            <person name="Wang J."/>
            <person name="Ling H.Q."/>
            <person name="Wan P."/>
        </authorList>
    </citation>
    <scope>NUCLEOTIDE SEQUENCE</scope>
    <source>
        <strain evidence="3">cv. Jingnong 6</strain>
    </source>
</reference>
<gene>
    <name evidence="2" type="ORF">LR48_Vigan09g051200</name>
</gene>
<accession>A0A0L9VA22</accession>
<protein>
    <submittedName>
        <fullName evidence="2">Uncharacterized protein</fullName>
    </submittedName>
</protein>
<evidence type="ECO:0000313" key="3">
    <source>
        <dbReference type="Proteomes" id="UP000053144"/>
    </source>
</evidence>
<proteinExistence type="predicted"/>
<evidence type="ECO:0000256" key="1">
    <source>
        <dbReference type="SAM" id="MobiDB-lite"/>
    </source>
</evidence>
<feature type="region of interest" description="Disordered" evidence="1">
    <location>
        <begin position="15"/>
        <end position="118"/>
    </location>
</feature>
<sequence>MEIWPISVCNNRLVPQRKKKQKSNLLSSSPTSAKTKCNPFFEKGCGKDRIFAGPTRENSRRPGSLKRRLTEERESSSLMREEKKEKGGPDAMPVMPPTVNSGDRDSQRPLDVRDPFKC</sequence>
<organism evidence="2 3">
    <name type="scientific">Phaseolus angularis</name>
    <name type="common">Azuki bean</name>
    <name type="synonym">Vigna angularis</name>
    <dbReference type="NCBI Taxonomy" id="3914"/>
    <lineage>
        <taxon>Eukaryota</taxon>
        <taxon>Viridiplantae</taxon>
        <taxon>Streptophyta</taxon>
        <taxon>Embryophyta</taxon>
        <taxon>Tracheophyta</taxon>
        <taxon>Spermatophyta</taxon>
        <taxon>Magnoliopsida</taxon>
        <taxon>eudicotyledons</taxon>
        <taxon>Gunneridae</taxon>
        <taxon>Pentapetalae</taxon>
        <taxon>rosids</taxon>
        <taxon>fabids</taxon>
        <taxon>Fabales</taxon>
        <taxon>Fabaceae</taxon>
        <taxon>Papilionoideae</taxon>
        <taxon>50 kb inversion clade</taxon>
        <taxon>NPAAA clade</taxon>
        <taxon>indigoferoid/millettioid clade</taxon>
        <taxon>Phaseoleae</taxon>
        <taxon>Vigna</taxon>
    </lineage>
</organism>
<dbReference type="AlphaFoldDB" id="A0A0L9VA22"/>
<feature type="compositionally biased region" description="Basic and acidic residues" evidence="1">
    <location>
        <begin position="68"/>
        <end position="88"/>
    </location>
</feature>
<dbReference type="EMBL" id="CM003379">
    <property type="protein sequence ID" value="KOM51853.1"/>
    <property type="molecule type" value="Genomic_DNA"/>
</dbReference>
<feature type="compositionally biased region" description="Basic and acidic residues" evidence="1">
    <location>
        <begin position="102"/>
        <end position="118"/>
    </location>
</feature>